<dbReference type="EMBL" id="VITT01000001">
    <property type="protein sequence ID" value="TWB64426.1"/>
    <property type="molecule type" value="Genomic_DNA"/>
</dbReference>
<comment type="caution">
    <text evidence="2">The sequence shown here is derived from an EMBL/GenBank/DDBJ whole genome shotgun (WGS) entry which is preliminary data.</text>
</comment>
<accession>A0A560IZU3</accession>
<sequence length="234" mass="25167">MARFTAEQNNAGYVFNVEPEGISLFIWFYLGTLTAIQGVVALWAALNIVGIFYRYSHYTYGELQEYRGFFWGLSQTVQDDMTKVWAVVFAITGGVVWLGYRYFRNQLRLRRNTSFTVTRTAIEKGGSAYPLADIAEISVQVPGVPGAVYHAAPIAVAGGPGELGAVVLSSTVVASAATTTVMAAHAIARNIENARSASLEIRPKGSDKRTTLVGGLTAEVAHDLLDAVVAATRG</sequence>
<evidence type="ECO:0000256" key="1">
    <source>
        <dbReference type="SAM" id="Phobius"/>
    </source>
</evidence>
<evidence type="ECO:0000313" key="2">
    <source>
        <dbReference type="EMBL" id="TWB64426.1"/>
    </source>
</evidence>
<keyword evidence="1" id="KW-0472">Membrane</keyword>
<gene>
    <name evidence="2" type="ORF">FBZ92_101322</name>
</gene>
<keyword evidence="1" id="KW-1133">Transmembrane helix</keyword>
<reference evidence="2 3" key="1">
    <citation type="submission" date="2019-06" db="EMBL/GenBank/DDBJ databases">
        <title>Genomic Encyclopedia of Type Strains, Phase IV (KMG-V): Genome sequencing to study the core and pangenomes of soil and plant-associated prokaryotes.</title>
        <authorList>
            <person name="Whitman W."/>
        </authorList>
    </citation>
    <scope>NUCLEOTIDE SEQUENCE [LARGE SCALE GENOMIC DNA]</scope>
    <source>
        <strain evidence="2 3">BR 11140</strain>
    </source>
</reference>
<feature type="transmembrane region" description="Helical" evidence="1">
    <location>
        <begin position="84"/>
        <end position="103"/>
    </location>
</feature>
<name>A0A560IZU3_9PROT</name>
<feature type="transmembrane region" description="Helical" evidence="1">
    <location>
        <begin position="26"/>
        <end position="53"/>
    </location>
</feature>
<dbReference type="Proteomes" id="UP000318050">
    <property type="component" value="Unassembled WGS sequence"/>
</dbReference>
<organism evidence="2 3">
    <name type="scientific">Nitrospirillum amazonense</name>
    <dbReference type="NCBI Taxonomy" id="28077"/>
    <lineage>
        <taxon>Bacteria</taxon>
        <taxon>Pseudomonadati</taxon>
        <taxon>Pseudomonadota</taxon>
        <taxon>Alphaproteobacteria</taxon>
        <taxon>Rhodospirillales</taxon>
        <taxon>Azospirillaceae</taxon>
        <taxon>Nitrospirillum</taxon>
    </lineage>
</organism>
<protein>
    <submittedName>
        <fullName evidence="2">Uncharacterized protein</fullName>
    </submittedName>
</protein>
<dbReference type="AlphaFoldDB" id="A0A560IZU3"/>
<proteinExistence type="predicted"/>
<evidence type="ECO:0000313" key="3">
    <source>
        <dbReference type="Proteomes" id="UP000318050"/>
    </source>
</evidence>
<keyword evidence="1" id="KW-0812">Transmembrane</keyword>